<keyword evidence="2" id="KW-1185">Reference proteome</keyword>
<dbReference type="GeneID" id="18933480"/>
<reference evidence="2" key="1">
    <citation type="journal article" date="2011" name="Proc. Natl. Acad. Sci. U.S.A.">
        <title>Obligate biotrophy features unraveled by the genomic analysis of rust fungi.</title>
        <authorList>
            <person name="Duplessis S."/>
            <person name="Cuomo C.A."/>
            <person name="Lin Y.-C."/>
            <person name="Aerts A."/>
            <person name="Tisserant E."/>
            <person name="Veneault-Fourrey C."/>
            <person name="Joly D.L."/>
            <person name="Hacquard S."/>
            <person name="Amselem J."/>
            <person name="Cantarel B.L."/>
            <person name="Chiu R."/>
            <person name="Coutinho P.M."/>
            <person name="Feau N."/>
            <person name="Field M."/>
            <person name="Frey P."/>
            <person name="Gelhaye E."/>
            <person name="Goldberg J."/>
            <person name="Grabherr M.G."/>
            <person name="Kodira C.D."/>
            <person name="Kohler A."/>
            <person name="Kuees U."/>
            <person name="Lindquist E.A."/>
            <person name="Lucas S.M."/>
            <person name="Mago R."/>
            <person name="Mauceli E."/>
            <person name="Morin E."/>
            <person name="Murat C."/>
            <person name="Pangilinan J.L."/>
            <person name="Park R."/>
            <person name="Pearson M."/>
            <person name="Quesneville H."/>
            <person name="Rouhier N."/>
            <person name="Sakthikumar S."/>
            <person name="Salamov A.A."/>
            <person name="Schmutz J."/>
            <person name="Selles B."/>
            <person name="Shapiro H."/>
            <person name="Tanguay P."/>
            <person name="Tuskan G.A."/>
            <person name="Henrissat B."/>
            <person name="Van de Peer Y."/>
            <person name="Rouze P."/>
            <person name="Ellis J.G."/>
            <person name="Dodds P.N."/>
            <person name="Schein J.E."/>
            <person name="Zhong S."/>
            <person name="Hamelin R.C."/>
            <person name="Grigoriev I.V."/>
            <person name="Szabo L.J."/>
            <person name="Martin F."/>
        </authorList>
    </citation>
    <scope>NUCLEOTIDE SEQUENCE [LARGE SCALE GENOMIC DNA]</scope>
    <source>
        <strain evidence="2">98AG31 / pathotype 3-4-7</strain>
    </source>
</reference>
<dbReference type="InterPro" id="IPR005197">
    <property type="entry name" value="Glyco_hydro_71"/>
</dbReference>
<name>F4RFS8_MELLP</name>
<sequence>MDAIIGSSLSEGWKEALKDPLLSLNPPINPLFVPAWPSLDVQSAVSNNPVVDGMMSWLSWPSGTENMTTKVDLQFQKNAKSENKVYMAGVSPCFYTHYPEKNYLFRSDDHLYIKRWKELINMPTAPDFIEIISWNDYGRLLSKLLLLSSHRHRSATQMIVTHLLLTHFPGESHYIGPIYSVVPDGTTWVSAIPKIPFNEIGLHQAWLSMTEYFIKWYKSGTQPPMTAERVYFHYRPHSVNAVASSDSLGPPENKAATTDAVYVATFLPKHSAARQLRVKIGNTSLQTFDNLPLGDIGLFSIPWTGSGGVVTVSVKDGSGNNILKGKGDVEISNTIKTYNFNYAHTLLANDDCPHLSGSLTSSPSTSPLKAGLPSNSAANVIRTHMSLPVSALNQK</sequence>
<keyword evidence="1" id="KW-0378">Hydrolase</keyword>
<dbReference type="Proteomes" id="UP000001072">
    <property type="component" value="Unassembled WGS sequence"/>
</dbReference>
<dbReference type="Gene3D" id="3.20.20.80">
    <property type="entry name" value="Glycosidases"/>
    <property type="match status" value="1"/>
</dbReference>
<dbReference type="KEGG" id="mlr:MELLADRAFT_84449"/>
<protein>
    <submittedName>
        <fullName evidence="1">Family 71 glycoside hydrolase</fullName>
    </submittedName>
</protein>
<evidence type="ECO:0000313" key="1">
    <source>
        <dbReference type="EMBL" id="EGG08877.1"/>
    </source>
</evidence>
<dbReference type="GO" id="GO:0051118">
    <property type="term" value="F:glucan endo-1,3-alpha-glucosidase activity"/>
    <property type="evidence" value="ECO:0007669"/>
    <property type="project" value="InterPro"/>
</dbReference>
<dbReference type="Pfam" id="PF03659">
    <property type="entry name" value="Glyco_hydro_71"/>
    <property type="match status" value="2"/>
</dbReference>
<gene>
    <name evidence="1" type="ORF">MELLADRAFT_84449</name>
</gene>
<dbReference type="CDD" id="cd11577">
    <property type="entry name" value="GH71"/>
    <property type="match status" value="1"/>
</dbReference>
<dbReference type="EMBL" id="GL883099">
    <property type="protein sequence ID" value="EGG08877.1"/>
    <property type="molecule type" value="Genomic_DNA"/>
</dbReference>
<dbReference type="HOGENOM" id="CLU_698455_0_0_1"/>
<dbReference type="eggNOG" id="ENOG502RTMK">
    <property type="taxonomic scope" value="Eukaryota"/>
</dbReference>
<dbReference type="RefSeq" id="XP_007407851.1">
    <property type="nucleotide sequence ID" value="XM_007407789.1"/>
</dbReference>
<dbReference type="OrthoDB" id="3257981at2759"/>
<evidence type="ECO:0000313" key="2">
    <source>
        <dbReference type="Proteomes" id="UP000001072"/>
    </source>
</evidence>
<dbReference type="AlphaFoldDB" id="F4RFS8"/>
<accession>F4RFS8</accession>
<organism evidence="2">
    <name type="scientific">Melampsora larici-populina (strain 98AG31 / pathotype 3-4-7)</name>
    <name type="common">Poplar leaf rust fungus</name>
    <dbReference type="NCBI Taxonomy" id="747676"/>
    <lineage>
        <taxon>Eukaryota</taxon>
        <taxon>Fungi</taxon>
        <taxon>Dikarya</taxon>
        <taxon>Basidiomycota</taxon>
        <taxon>Pucciniomycotina</taxon>
        <taxon>Pucciniomycetes</taxon>
        <taxon>Pucciniales</taxon>
        <taxon>Melampsoraceae</taxon>
        <taxon>Melampsora</taxon>
    </lineage>
</organism>
<dbReference type="VEuPathDB" id="FungiDB:MELLADRAFT_84449"/>
<dbReference type="STRING" id="747676.F4RFS8"/>
<proteinExistence type="predicted"/>
<dbReference type="InParanoid" id="F4RFS8"/>